<dbReference type="GO" id="GO:0005525">
    <property type="term" value="F:GTP binding"/>
    <property type="evidence" value="ECO:0007669"/>
    <property type="project" value="UniProtKB-KW"/>
</dbReference>
<comment type="caution">
    <text evidence="6">The sequence shown here is derived from an EMBL/GenBank/DDBJ whole genome shotgun (WGS) entry which is preliminary data.</text>
</comment>
<dbReference type="PANTHER" id="PTHR18884">
    <property type="entry name" value="SEPTIN"/>
    <property type="match status" value="1"/>
</dbReference>
<dbReference type="GO" id="GO:0051301">
    <property type="term" value="P:cell division"/>
    <property type="evidence" value="ECO:0007669"/>
    <property type="project" value="UniProtKB-KW"/>
</dbReference>
<dbReference type="STRING" id="5627.A0A1C7MP32"/>
<keyword evidence="1 3" id="KW-0547">Nucleotide-binding</keyword>
<dbReference type="GO" id="GO:0005938">
    <property type="term" value="C:cell cortex"/>
    <property type="evidence" value="ECO:0007669"/>
    <property type="project" value="UniProtKB-ARBA"/>
</dbReference>
<dbReference type="EMBL" id="LUGG01000001">
    <property type="protein sequence ID" value="OBZ78622.1"/>
    <property type="molecule type" value="Genomic_DNA"/>
</dbReference>
<name>A0A1C7MP32_GRIFR</name>
<evidence type="ECO:0000256" key="1">
    <source>
        <dbReference type="ARBA" id="ARBA00022741"/>
    </source>
</evidence>
<keyword evidence="6" id="KW-0132">Cell division</keyword>
<dbReference type="GO" id="GO:0032156">
    <property type="term" value="C:septin cytoskeleton"/>
    <property type="evidence" value="ECO:0007669"/>
    <property type="project" value="UniProtKB-ARBA"/>
</dbReference>
<feature type="region of interest" description="Disordered" evidence="4">
    <location>
        <begin position="457"/>
        <end position="492"/>
    </location>
</feature>
<keyword evidence="2 3" id="KW-0342">GTP-binding</keyword>
<feature type="region of interest" description="Disordered" evidence="4">
    <location>
        <begin position="26"/>
        <end position="94"/>
    </location>
</feature>
<proteinExistence type="inferred from homology"/>
<protein>
    <submittedName>
        <fullName evidence="6">Cell division control protein 3</fullName>
    </submittedName>
</protein>
<dbReference type="PROSITE" id="PS51719">
    <property type="entry name" value="G_SEPTIN"/>
    <property type="match status" value="1"/>
</dbReference>
<evidence type="ECO:0000256" key="2">
    <source>
        <dbReference type="ARBA" id="ARBA00023134"/>
    </source>
</evidence>
<gene>
    <name evidence="6" type="primary">CDC3</name>
    <name evidence="6" type="ORF">A0H81_00836</name>
</gene>
<dbReference type="OMA" id="RSNPMGS"/>
<dbReference type="CDD" id="cd01850">
    <property type="entry name" value="CDC_Septin"/>
    <property type="match status" value="1"/>
</dbReference>
<evidence type="ECO:0000313" key="6">
    <source>
        <dbReference type="EMBL" id="OBZ78622.1"/>
    </source>
</evidence>
<sequence>MTTPNAYPTIHGDTLRWVVKRKPDVSIERGATDSSNGKQQPRSRPTSVLPPVPSLAALKMTDSYTSTGNGDAASLANGTSQVNSSSPSLPVASHDAPGLSPIIRKKLMGFVGFANLPNQVHRKSVRKGFQFTTMVVGESGLGKSTLINTLFNTTLYPPKESLPPSAERPTTVAIESISADIEENGVRLRLTVVDTPGFGDFVNNDESWKPIENRVNRQKIVDNRVHACLYFIQPTGHSLKPIDVEFMRQLHTRVNLIPIIAKADTLTDEEVADFKARILADIAYHNIHIFQAPTYENEDEEAIAEAEEIASKIPFAVVGSDKVVKTSDGREVRGRAYPWGVVEVDNEDHCDFVKLRQMLVRTYMEELREYTNDVLYENWRTEKLVGMGVVQDSSVFKEINPAIRIQEERIMHEAKLAKMEAEMKMVFQQKVQEKEAKLKQSEEELYARHREMKEALEKQRLDLEDKKRRIEAGRPLTPEKTSTGKKNRFLRT</sequence>
<dbReference type="Proteomes" id="UP000092993">
    <property type="component" value="Unassembled WGS sequence"/>
</dbReference>
<comment type="similarity">
    <text evidence="3">Belongs to the TRAFAC class TrmE-Era-EngA-EngB-Septin-like GTPase superfamily. Septin GTPase family.</text>
</comment>
<accession>A0A1C7MP32</accession>
<dbReference type="FunFam" id="3.40.50.300:FF:000196">
    <property type="entry name" value="Cell division control 3"/>
    <property type="match status" value="1"/>
</dbReference>
<dbReference type="Pfam" id="PF00735">
    <property type="entry name" value="Septin"/>
    <property type="match status" value="1"/>
</dbReference>
<feature type="compositionally biased region" description="Basic residues" evidence="4">
    <location>
        <begin position="483"/>
        <end position="492"/>
    </location>
</feature>
<dbReference type="InterPro" id="IPR027417">
    <property type="entry name" value="P-loop_NTPase"/>
</dbReference>
<dbReference type="InterPro" id="IPR016491">
    <property type="entry name" value="Septin"/>
</dbReference>
<evidence type="ECO:0000259" key="5">
    <source>
        <dbReference type="PROSITE" id="PS51719"/>
    </source>
</evidence>
<evidence type="ECO:0000256" key="4">
    <source>
        <dbReference type="SAM" id="MobiDB-lite"/>
    </source>
</evidence>
<evidence type="ECO:0000256" key="3">
    <source>
        <dbReference type="RuleBase" id="RU004560"/>
    </source>
</evidence>
<keyword evidence="7" id="KW-1185">Reference proteome</keyword>
<dbReference type="SUPFAM" id="SSF52540">
    <property type="entry name" value="P-loop containing nucleoside triphosphate hydrolases"/>
    <property type="match status" value="1"/>
</dbReference>
<feature type="compositionally biased region" description="Polar residues" evidence="4">
    <location>
        <begin position="32"/>
        <end position="46"/>
    </location>
</feature>
<organism evidence="6 7">
    <name type="scientific">Grifola frondosa</name>
    <name type="common">Maitake</name>
    <name type="synonym">Polyporus frondosus</name>
    <dbReference type="NCBI Taxonomy" id="5627"/>
    <lineage>
        <taxon>Eukaryota</taxon>
        <taxon>Fungi</taxon>
        <taxon>Dikarya</taxon>
        <taxon>Basidiomycota</taxon>
        <taxon>Agaricomycotina</taxon>
        <taxon>Agaricomycetes</taxon>
        <taxon>Polyporales</taxon>
        <taxon>Grifolaceae</taxon>
        <taxon>Grifola</taxon>
    </lineage>
</organism>
<reference evidence="6 7" key="1">
    <citation type="submission" date="2016-03" db="EMBL/GenBank/DDBJ databases">
        <title>Whole genome sequencing of Grifola frondosa 9006-11.</title>
        <authorList>
            <person name="Min B."/>
            <person name="Park H."/>
            <person name="Kim J.-G."/>
            <person name="Cho H."/>
            <person name="Oh Y.-L."/>
            <person name="Kong W.-S."/>
            <person name="Choi I.-G."/>
        </authorList>
    </citation>
    <scope>NUCLEOTIDE SEQUENCE [LARGE SCALE GENOMIC DNA]</scope>
    <source>
        <strain evidence="6 7">9006-11</strain>
    </source>
</reference>
<dbReference type="AlphaFoldDB" id="A0A1C7MP32"/>
<dbReference type="Gene3D" id="3.40.50.300">
    <property type="entry name" value="P-loop containing nucleotide triphosphate hydrolases"/>
    <property type="match status" value="1"/>
</dbReference>
<dbReference type="OrthoDB" id="416553at2759"/>
<keyword evidence="6" id="KW-0131">Cell cycle</keyword>
<feature type="domain" description="Septin-type G" evidence="5">
    <location>
        <begin position="127"/>
        <end position="386"/>
    </location>
</feature>
<dbReference type="InterPro" id="IPR030379">
    <property type="entry name" value="G_SEPTIN_dom"/>
</dbReference>
<evidence type="ECO:0000313" key="7">
    <source>
        <dbReference type="Proteomes" id="UP000092993"/>
    </source>
</evidence>
<feature type="compositionally biased region" description="Basic and acidic residues" evidence="4">
    <location>
        <begin position="457"/>
        <end position="472"/>
    </location>
</feature>
<feature type="compositionally biased region" description="Polar residues" evidence="4">
    <location>
        <begin position="76"/>
        <end position="88"/>
    </location>
</feature>